<dbReference type="AlphaFoldDB" id="A0A1I8ITM1"/>
<evidence type="ECO:0000313" key="5">
    <source>
        <dbReference type="WBParaSite" id="maker-uti_cns_0016415-snap-gene-0.2-mRNA-1"/>
    </source>
</evidence>
<proteinExistence type="predicted"/>
<dbReference type="WBParaSite" id="maker-uti_cns_0016415-snap-gene-0.2-mRNA-1">
    <property type="protein sequence ID" value="maker-uti_cns_0016415-snap-gene-0.2-mRNA-1"/>
    <property type="gene ID" value="maker-uti_cns_0016415-snap-gene-0.2"/>
</dbReference>
<dbReference type="GO" id="GO:0008270">
    <property type="term" value="F:zinc ion binding"/>
    <property type="evidence" value="ECO:0007669"/>
    <property type="project" value="UniProtKB-KW"/>
</dbReference>
<feature type="compositionally biased region" description="Basic residues" evidence="2">
    <location>
        <begin position="889"/>
        <end position="899"/>
    </location>
</feature>
<evidence type="ECO:0000256" key="1">
    <source>
        <dbReference type="PROSITE-ProRule" id="PRU00723"/>
    </source>
</evidence>
<feature type="region of interest" description="Disordered" evidence="2">
    <location>
        <begin position="1"/>
        <end position="31"/>
    </location>
</feature>
<feature type="compositionally biased region" description="Polar residues" evidence="2">
    <location>
        <begin position="1"/>
        <end position="11"/>
    </location>
</feature>
<dbReference type="PROSITE" id="PS50103">
    <property type="entry name" value="ZF_C3H1"/>
    <property type="match status" value="1"/>
</dbReference>
<keyword evidence="4" id="KW-1185">Reference proteome</keyword>
<feature type="region of interest" description="Disordered" evidence="2">
    <location>
        <begin position="561"/>
        <end position="594"/>
    </location>
</feature>
<keyword evidence="1" id="KW-0479">Metal-binding</keyword>
<evidence type="ECO:0000313" key="4">
    <source>
        <dbReference type="Proteomes" id="UP000095280"/>
    </source>
</evidence>
<sequence length="1150" mass="123561">SEGVGSPSSKSTRWEFRPRPQRGSPQLPAFRTRGITRGPLRQAREAIEATLRQRCVYPSEWQQTGEQTDCTMAATQQSVEALAGQLAAAAAQARCVRRAAGAAVTSAASSSSSACLCRGWRGRCEPSTTVMIGGSGEAPGHHLLLLKRRLQILSVLNRLIVGLEAAAVCAVVILPEQFGQMPDVPSRQPQGVQLGQLRVGRDVGQGELEPVVLPGQLRGGPRRALYSRHRDGAWRGGWAAIGPAAAADCTGRGHWQERRRRLTPHWPSWADEGLEAGPNDGGVQLLRSCMQELQPVWSLPLTRVAVKSTILPYWVQTSTGAAPLKDPESLEVAAQKGPSGMDLSAGTEFSEQLSCRKVAQAAAFLNAAAAAADSWDSAMSNSPVEDFGGGGWWAGGGNGGGGFGCSGFAGGGFTDLGDFGGGGRYAEVSVIPSDEGFLEGAAADTHPLPLAPLDRPGPYDDDDLESSASSDGSEILQMVDQLLLAFNLEVQAESAGAAEEASESAEVLELLSASALATSFRVPTDGADEDSDYDDDEAFWEAADRGESPPVMYFFDSTNSLEEEEDGDYADNEASSSGSSASAASADPRQPQKQPSAFLATGLFRMPQEAVLEAMDYWGPLDRIRWLLWRPEPCPPRPEAQQQPQPQQLLDKSKRACSFLLKGRCRKEDCEFAHDLSRVTCKFWAAGQCFKELGFVRSFIKSTRGTCIVQKLRDTIGGPEPDSSSSRRSRQEAVAAEPATVTSLKSLKLHSRWSSWREMSTTSSLLPPVPMPGGRRWYSSSRQRVACSKSCRASPRRRLRWPELPAPASPPSAASSASLTSSAARSSARAASTSATERRDSSATWRQSSAASSGSAGAASAIWRAAQRSCQTVASALAVATSSGPWRRVSSRRAGRRRTGAGSGSSVSVSAGGAAGVFFAARRSAEIVGRHCTGDGAWRTALRSRRSRCRRRPGRAWAVRAPGVSGYRRMRRAGRVAALRVRSIRVFKDFFVLAVRLVQIFAKGVFSAGQRGGQHDGAMQEALEPRRRLLNRRTVREGADEVTRRVCGAGCSAQTGWQLGLGATAERRQVVGRRGAAPVRQIWALQLLAQARQAQQHRSLPLELQQPVLQVQPQLFRQLLGLQREAAGAKSLAGRLEEALLRFWGEMFSF</sequence>
<feature type="region of interest" description="Disordered" evidence="2">
    <location>
        <begin position="798"/>
        <end position="851"/>
    </location>
</feature>
<feature type="compositionally biased region" description="Low complexity" evidence="2">
    <location>
        <begin position="811"/>
        <end position="835"/>
    </location>
</feature>
<evidence type="ECO:0000259" key="3">
    <source>
        <dbReference type="PROSITE" id="PS50103"/>
    </source>
</evidence>
<dbReference type="Proteomes" id="UP000095280">
    <property type="component" value="Unplaced"/>
</dbReference>
<name>A0A1I8ITM1_9PLAT</name>
<feature type="region of interest" description="Disordered" evidence="2">
    <location>
        <begin position="714"/>
        <end position="739"/>
    </location>
</feature>
<feature type="compositionally biased region" description="Low complexity" evidence="2">
    <location>
        <begin position="842"/>
        <end position="851"/>
    </location>
</feature>
<dbReference type="InterPro" id="IPR000571">
    <property type="entry name" value="Znf_CCCH"/>
</dbReference>
<reference evidence="5" key="1">
    <citation type="submission" date="2016-11" db="UniProtKB">
        <authorList>
            <consortium name="WormBaseParasite"/>
        </authorList>
    </citation>
    <scope>IDENTIFICATION</scope>
</reference>
<organism evidence="4 5">
    <name type="scientific">Macrostomum lignano</name>
    <dbReference type="NCBI Taxonomy" id="282301"/>
    <lineage>
        <taxon>Eukaryota</taxon>
        <taxon>Metazoa</taxon>
        <taxon>Spiralia</taxon>
        <taxon>Lophotrochozoa</taxon>
        <taxon>Platyhelminthes</taxon>
        <taxon>Rhabditophora</taxon>
        <taxon>Macrostomorpha</taxon>
        <taxon>Macrostomida</taxon>
        <taxon>Macrostomidae</taxon>
        <taxon>Macrostomum</taxon>
    </lineage>
</organism>
<feature type="domain" description="C3H1-type" evidence="3">
    <location>
        <begin position="651"/>
        <end position="677"/>
    </location>
</feature>
<feature type="compositionally biased region" description="Acidic residues" evidence="2">
    <location>
        <begin position="561"/>
        <end position="571"/>
    </location>
</feature>
<keyword evidence="1" id="KW-0863">Zinc-finger</keyword>
<feature type="region of interest" description="Disordered" evidence="2">
    <location>
        <begin position="884"/>
        <end position="906"/>
    </location>
</feature>
<keyword evidence="1" id="KW-0862">Zinc</keyword>
<evidence type="ECO:0000256" key="2">
    <source>
        <dbReference type="SAM" id="MobiDB-lite"/>
    </source>
</evidence>
<feature type="compositionally biased region" description="Low complexity" evidence="2">
    <location>
        <begin position="574"/>
        <end position="586"/>
    </location>
</feature>
<feature type="zinc finger region" description="C3H1-type" evidence="1">
    <location>
        <begin position="651"/>
        <end position="677"/>
    </location>
</feature>
<feature type="region of interest" description="Disordered" evidence="2">
    <location>
        <begin position="445"/>
        <end position="471"/>
    </location>
</feature>
<protein>
    <submittedName>
        <fullName evidence="5">C3H1-type domain-containing protein</fullName>
    </submittedName>
</protein>
<accession>A0A1I8ITM1</accession>